<evidence type="ECO:0000256" key="1">
    <source>
        <dbReference type="SAM" id="MobiDB-lite"/>
    </source>
</evidence>
<reference evidence="2 3" key="1">
    <citation type="journal article" date="2024" name="bioRxiv">
        <title>Comparative genomics of Cryptococcus and Kwoniella reveals pathogenesis evolution and contrasting karyotype dynamics via intercentromeric recombination or chromosome fusion.</title>
        <authorList>
            <person name="Coelho M.A."/>
            <person name="David-Palma M."/>
            <person name="Shea T."/>
            <person name="Bowers K."/>
            <person name="McGinley-Smith S."/>
            <person name="Mohammad A.W."/>
            <person name="Gnirke A."/>
            <person name="Yurkov A.M."/>
            <person name="Nowrousian M."/>
            <person name="Sun S."/>
            <person name="Cuomo C.A."/>
            <person name="Heitman J."/>
        </authorList>
    </citation>
    <scope>NUCLEOTIDE SEQUENCE [LARGE SCALE GENOMIC DNA]</scope>
    <source>
        <strain evidence="2 3">CBS 13917</strain>
    </source>
</reference>
<feature type="region of interest" description="Disordered" evidence="1">
    <location>
        <begin position="76"/>
        <end position="193"/>
    </location>
</feature>
<name>A0AAW0YW68_9TREE</name>
<feature type="compositionally biased region" description="Basic residues" evidence="1">
    <location>
        <begin position="349"/>
        <end position="359"/>
    </location>
</feature>
<dbReference type="GeneID" id="92182641"/>
<comment type="caution">
    <text evidence="2">The sequence shown here is derived from an EMBL/GenBank/DDBJ whole genome shotgun (WGS) entry which is preliminary data.</text>
</comment>
<dbReference type="SUPFAM" id="SSF47473">
    <property type="entry name" value="EF-hand"/>
    <property type="match status" value="1"/>
</dbReference>
<dbReference type="Proteomes" id="UP001388673">
    <property type="component" value="Unassembled WGS sequence"/>
</dbReference>
<feature type="compositionally biased region" description="Low complexity" evidence="1">
    <location>
        <begin position="301"/>
        <end position="314"/>
    </location>
</feature>
<dbReference type="Gene3D" id="1.10.238.10">
    <property type="entry name" value="EF-hand"/>
    <property type="match status" value="1"/>
</dbReference>
<feature type="compositionally biased region" description="Basic and acidic residues" evidence="1">
    <location>
        <begin position="166"/>
        <end position="179"/>
    </location>
</feature>
<proteinExistence type="predicted"/>
<gene>
    <name evidence="2" type="ORF">IAR55_005383</name>
</gene>
<dbReference type="AlphaFoldDB" id="A0AAW0YW68"/>
<feature type="compositionally biased region" description="Gly residues" evidence="1">
    <location>
        <begin position="128"/>
        <end position="142"/>
    </location>
</feature>
<feature type="compositionally biased region" description="Basic and acidic residues" evidence="1">
    <location>
        <begin position="360"/>
        <end position="374"/>
    </location>
</feature>
<evidence type="ECO:0000313" key="3">
    <source>
        <dbReference type="Proteomes" id="UP001388673"/>
    </source>
</evidence>
<feature type="region of interest" description="Disordered" evidence="1">
    <location>
        <begin position="226"/>
        <end position="374"/>
    </location>
</feature>
<accession>A0AAW0YW68</accession>
<feature type="compositionally biased region" description="Acidic residues" evidence="1">
    <location>
        <begin position="111"/>
        <end position="127"/>
    </location>
</feature>
<organism evidence="2 3">
    <name type="scientific">Kwoniella newhampshirensis</name>
    <dbReference type="NCBI Taxonomy" id="1651941"/>
    <lineage>
        <taxon>Eukaryota</taxon>
        <taxon>Fungi</taxon>
        <taxon>Dikarya</taxon>
        <taxon>Basidiomycota</taxon>
        <taxon>Agaricomycotina</taxon>
        <taxon>Tremellomycetes</taxon>
        <taxon>Tremellales</taxon>
        <taxon>Cryptococcaceae</taxon>
        <taxon>Kwoniella</taxon>
    </lineage>
</organism>
<keyword evidence="3" id="KW-1185">Reference proteome</keyword>
<dbReference type="RefSeq" id="XP_066801043.1">
    <property type="nucleotide sequence ID" value="XM_066948475.1"/>
</dbReference>
<dbReference type="KEGG" id="kne:92182641"/>
<protein>
    <submittedName>
        <fullName evidence="2">Uncharacterized protein</fullName>
    </submittedName>
</protein>
<sequence length="449" mass="48871">MKQLLYVYESQVVDERTLSSLQSRPRRTAASSSSRIVNDTSIVGDALDPDYLALSARQRRAIDRAFERGVRSFEARGNGRKRRRVEGNNGTKEVPELGLDDGGGEGRGSFLDDDGGEGDFMVEDEDGGGGFLIEEGGGGGGFLPDDVDEGGGGFLPDNQGDGGFLPDDHGQDGLVKSKSDNPPPSSSHDRVKRRIPLYLLPSLLASLGLPSDEDVLQVFRASASGWKDENDLEVDTDMDSRRRKRLAGGGEDEDEVGVEMKDFRAVCAALMGPDDNQDNDSSKEQEDSSDEEVGGSDAFELSGSDSDLSSLTGSEYGQASTSKRKAGPRVTATDFAQEQQRDGEGGSTPRKRTTRRSRKTRIEGKPKLSTKQKEMARDIWDMLKPKSTGKERDAGILGRDEVKHWVRTLGEMWSDEEITEMVTLFSSQHEGRGVTFDDFGGIMLRAGLV</sequence>
<evidence type="ECO:0000313" key="2">
    <source>
        <dbReference type="EMBL" id="KAK8847525.1"/>
    </source>
</evidence>
<dbReference type="InterPro" id="IPR011992">
    <property type="entry name" value="EF-hand-dom_pair"/>
</dbReference>
<dbReference type="EMBL" id="JBCAWK010000010">
    <property type="protein sequence ID" value="KAK8847525.1"/>
    <property type="molecule type" value="Genomic_DNA"/>
</dbReference>